<dbReference type="AlphaFoldDB" id="A0A1G1WFB1"/>
<reference evidence="1 2" key="1">
    <citation type="journal article" date="2016" name="Nat. Commun.">
        <title>Thousands of microbial genomes shed light on interconnected biogeochemical processes in an aquifer system.</title>
        <authorList>
            <person name="Anantharaman K."/>
            <person name="Brown C.T."/>
            <person name="Hug L.A."/>
            <person name="Sharon I."/>
            <person name="Castelle C.J."/>
            <person name="Probst A.J."/>
            <person name="Thomas B.C."/>
            <person name="Singh A."/>
            <person name="Wilkins M.J."/>
            <person name="Karaoz U."/>
            <person name="Brodie E.L."/>
            <person name="Williams K.H."/>
            <person name="Hubbard S.S."/>
            <person name="Banfield J.F."/>
        </authorList>
    </citation>
    <scope>NUCLEOTIDE SEQUENCE [LARGE SCALE GENOMIC DNA]</scope>
</reference>
<dbReference type="EMBL" id="MHCT01000008">
    <property type="protein sequence ID" value="OGY26393.1"/>
    <property type="molecule type" value="Genomic_DNA"/>
</dbReference>
<evidence type="ECO:0000313" key="1">
    <source>
        <dbReference type="EMBL" id="OGY26393.1"/>
    </source>
</evidence>
<sequence length="152" mass="16072">MGLLAIVSANIVSNVLRSQNKTNIVNEVRQNGDLVIDKFERDVKQASGITQISSTNVELDIGGTAVGWDCTGNSFTRDGVSVTSTEPITGVQIVDTPAHLCEFVVTGTGGAGIPQIVKLDFTLEQRNTASASELQSQVPFSVTVGTRAYTTN</sequence>
<proteinExistence type="predicted"/>
<evidence type="ECO:0000313" key="2">
    <source>
        <dbReference type="Proteomes" id="UP000177588"/>
    </source>
</evidence>
<name>A0A1G1WFB1_9BACT</name>
<accession>A0A1G1WFB1</accession>
<comment type="caution">
    <text evidence="1">The sequence shown here is derived from an EMBL/GenBank/DDBJ whole genome shotgun (WGS) entry which is preliminary data.</text>
</comment>
<dbReference type="Proteomes" id="UP000177588">
    <property type="component" value="Unassembled WGS sequence"/>
</dbReference>
<gene>
    <name evidence="1" type="ORF">A2Z24_01255</name>
</gene>
<protein>
    <submittedName>
        <fullName evidence="1">Uncharacterized protein</fullName>
    </submittedName>
</protein>
<organism evidence="1 2">
    <name type="scientific">Candidatus Woykebacteria bacterium RBG_16_44_10</name>
    <dbReference type="NCBI Taxonomy" id="1802597"/>
    <lineage>
        <taxon>Bacteria</taxon>
        <taxon>Candidatus Woykeibacteriota</taxon>
    </lineage>
</organism>